<evidence type="ECO:0000256" key="1">
    <source>
        <dbReference type="SAM" id="SignalP"/>
    </source>
</evidence>
<keyword evidence="1" id="KW-0732">Signal</keyword>
<dbReference type="AlphaFoldDB" id="A0A918AVM4"/>
<sequence>MAVSKTTRARTVALTTSLLLAGGMYGATSAQALDGCSTISGASGCWSSSRDAFTVRDTAVDGATVRVEYRVDLGAEDVVGRCATRADGVVTQTCAVSGLPEGKAVVWSVSTWKGSVLVQRGPTQYHTS</sequence>
<organism evidence="2 3">
    <name type="scientific">Streptomyces roseolilacinus</name>
    <dbReference type="NCBI Taxonomy" id="66904"/>
    <lineage>
        <taxon>Bacteria</taxon>
        <taxon>Bacillati</taxon>
        <taxon>Actinomycetota</taxon>
        <taxon>Actinomycetes</taxon>
        <taxon>Kitasatosporales</taxon>
        <taxon>Streptomycetaceae</taxon>
        <taxon>Streptomyces</taxon>
    </lineage>
</organism>
<proteinExistence type="predicted"/>
<keyword evidence="3" id="KW-1185">Reference proteome</keyword>
<comment type="caution">
    <text evidence="2">The sequence shown here is derived from an EMBL/GenBank/DDBJ whole genome shotgun (WGS) entry which is preliminary data.</text>
</comment>
<feature type="chain" id="PRO_5036720208" evidence="1">
    <location>
        <begin position="33"/>
        <end position="128"/>
    </location>
</feature>
<protein>
    <submittedName>
        <fullName evidence="2">Uncharacterized protein</fullName>
    </submittedName>
</protein>
<evidence type="ECO:0000313" key="2">
    <source>
        <dbReference type="EMBL" id="GGP89658.1"/>
    </source>
</evidence>
<reference evidence="2" key="2">
    <citation type="submission" date="2020-09" db="EMBL/GenBank/DDBJ databases">
        <authorList>
            <person name="Sun Q."/>
            <person name="Ohkuma M."/>
        </authorList>
    </citation>
    <scope>NUCLEOTIDE SEQUENCE</scope>
    <source>
        <strain evidence="2">JCM 4335</strain>
    </source>
</reference>
<reference evidence="2" key="1">
    <citation type="journal article" date="2014" name="Int. J. Syst. Evol. Microbiol.">
        <title>Complete genome sequence of Corynebacterium casei LMG S-19264T (=DSM 44701T), isolated from a smear-ripened cheese.</title>
        <authorList>
            <consortium name="US DOE Joint Genome Institute (JGI-PGF)"/>
            <person name="Walter F."/>
            <person name="Albersmeier A."/>
            <person name="Kalinowski J."/>
            <person name="Ruckert C."/>
        </authorList>
    </citation>
    <scope>NUCLEOTIDE SEQUENCE</scope>
    <source>
        <strain evidence="2">JCM 4335</strain>
    </source>
</reference>
<gene>
    <name evidence="2" type="ORF">GCM10010249_04410</name>
</gene>
<dbReference type="Proteomes" id="UP000654123">
    <property type="component" value="Unassembled WGS sequence"/>
</dbReference>
<dbReference type="EMBL" id="BMSV01000001">
    <property type="protein sequence ID" value="GGP89658.1"/>
    <property type="molecule type" value="Genomic_DNA"/>
</dbReference>
<dbReference type="RefSeq" id="WP_189529503.1">
    <property type="nucleotide sequence ID" value="NZ_BMSV01000001.1"/>
</dbReference>
<evidence type="ECO:0000313" key="3">
    <source>
        <dbReference type="Proteomes" id="UP000654123"/>
    </source>
</evidence>
<feature type="signal peptide" evidence="1">
    <location>
        <begin position="1"/>
        <end position="32"/>
    </location>
</feature>
<accession>A0A918AVM4</accession>
<name>A0A918AVM4_9ACTN</name>